<dbReference type="Pfam" id="PF07596">
    <property type="entry name" value="SBP_bac_10"/>
    <property type="match status" value="1"/>
</dbReference>
<reference evidence="2" key="1">
    <citation type="submission" date="2024-05" db="EMBL/GenBank/DDBJ databases">
        <title>Planctomycetes of the genus Singulisphaera possess chitinolytic capabilities.</title>
        <authorList>
            <person name="Ivanova A."/>
        </authorList>
    </citation>
    <scope>NUCLEOTIDE SEQUENCE</scope>
    <source>
        <strain evidence="2">Ch08T</strain>
    </source>
</reference>
<organism evidence="2">
    <name type="scientific">Singulisphaera sp. Ch08</name>
    <dbReference type="NCBI Taxonomy" id="3120278"/>
    <lineage>
        <taxon>Bacteria</taxon>
        <taxon>Pseudomonadati</taxon>
        <taxon>Planctomycetota</taxon>
        <taxon>Planctomycetia</taxon>
        <taxon>Isosphaerales</taxon>
        <taxon>Isosphaeraceae</taxon>
        <taxon>Singulisphaera</taxon>
    </lineage>
</organism>
<dbReference type="EMBL" id="CP155447">
    <property type="protein sequence ID" value="XBH04411.1"/>
    <property type="molecule type" value="Genomic_DNA"/>
</dbReference>
<dbReference type="RefSeq" id="WP_406697171.1">
    <property type="nucleotide sequence ID" value="NZ_CP155447.1"/>
</dbReference>
<sequence>MLQRNRRGFTLIELLVVIAIIAVLIALLLPAVQAAREAARRSQCVNNLKQIGLALHNYHSTHDRFPMGQSSQLSCAASPCTYPIWNSIGVHGLILPFTEQTAVYNAINFNLVATDVVNATAYNTKLASYLCPSDGNSGSGAGANNTNSYHGSTGTNTQSNPTVTTGIFAMRGFCYGIRDVVDGTSNTVAFSEALVGDPIATATKRTNGIVGVSDPGTGASSAQQVDANIAPAAIQQGLTACTAAYLAGVGSTNFKNSRGNRWLIGNSGFSLINTVVTPNSNQYKWGACRFGCPGCGIDGANFSNVSSNHSGGVNVGLADGSVKFIKDAISTSVWWSLGTKSNGETISSDSY</sequence>
<dbReference type="AlphaFoldDB" id="A0AAU7CIC7"/>
<dbReference type="InterPro" id="IPR027558">
    <property type="entry name" value="Pre_pil_HX9DG_C"/>
</dbReference>
<dbReference type="PANTHER" id="PTHR30093">
    <property type="entry name" value="GENERAL SECRETION PATHWAY PROTEIN G"/>
    <property type="match status" value="1"/>
</dbReference>
<dbReference type="NCBIfam" id="TIGR04294">
    <property type="entry name" value="pre_pil_HX9DG"/>
    <property type="match status" value="1"/>
</dbReference>
<dbReference type="NCBIfam" id="TIGR02532">
    <property type="entry name" value="IV_pilin_GFxxxE"/>
    <property type="match status" value="1"/>
</dbReference>
<feature type="domain" description="DUF1559" evidence="1">
    <location>
        <begin position="33"/>
        <end position="329"/>
    </location>
</feature>
<evidence type="ECO:0000259" key="1">
    <source>
        <dbReference type="Pfam" id="PF07596"/>
    </source>
</evidence>
<protein>
    <submittedName>
        <fullName evidence="2">DUF1559 domain-containing protein</fullName>
    </submittedName>
</protein>
<gene>
    <name evidence="2" type="ORF">V5E97_39895</name>
</gene>
<dbReference type="Gene3D" id="3.30.700.10">
    <property type="entry name" value="Glycoprotein, Type 4 Pilin"/>
    <property type="match status" value="1"/>
</dbReference>
<dbReference type="Pfam" id="PF07963">
    <property type="entry name" value="N_methyl"/>
    <property type="match status" value="1"/>
</dbReference>
<dbReference type="PANTHER" id="PTHR30093:SF2">
    <property type="entry name" value="TYPE II SECRETION SYSTEM PROTEIN H"/>
    <property type="match status" value="1"/>
</dbReference>
<dbReference type="SUPFAM" id="SSF54523">
    <property type="entry name" value="Pili subunits"/>
    <property type="match status" value="1"/>
</dbReference>
<dbReference type="PROSITE" id="PS00409">
    <property type="entry name" value="PROKAR_NTER_METHYL"/>
    <property type="match status" value="1"/>
</dbReference>
<name>A0AAU7CIC7_9BACT</name>
<evidence type="ECO:0000313" key="2">
    <source>
        <dbReference type="EMBL" id="XBH04411.1"/>
    </source>
</evidence>
<accession>A0AAU7CIC7</accession>
<dbReference type="InterPro" id="IPR045584">
    <property type="entry name" value="Pilin-like"/>
</dbReference>
<dbReference type="InterPro" id="IPR012902">
    <property type="entry name" value="N_methyl_site"/>
</dbReference>
<proteinExistence type="predicted"/>
<dbReference type="InterPro" id="IPR011453">
    <property type="entry name" value="DUF1559"/>
</dbReference>